<keyword evidence="10" id="KW-1185">Reference proteome</keyword>
<feature type="compositionally biased region" description="Basic and acidic residues" evidence="6">
    <location>
        <begin position="1"/>
        <end position="15"/>
    </location>
</feature>
<feature type="compositionally biased region" description="Pro residues" evidence="6">
    <location>
        <begin position="32"/>
        <end position="44"/>
    </location>
</feature>
<evidence type="ECO:0000313" key="10">
    <source>
        <dbReference type="Proteomes" id="UP000012174"/>
    </source>
</evidence>
<dbReference type="Gene3D" id="1.20.1250.20">
    <property type="entry name" value="MFS general substrate transporter like domains"/>
    <property type="match status" value="1"/>
</dbReference>
<accession>M7SG16</accession>
<dbReference type="SUPFAM" id="SSF101447">
    <property type="entry name" value="Formin homology 2 domain (FH2 domain)"/>
    <property type="match status" value="1"/>
</dbReference>
<evidence type="ECO:0000256" key="1">
    <source>
        <dbReference type="ARBA" id="ARBA00004141"/>
    </source>
</evidence>
<evidence type="ECO:0000256" key="2">
    <source>
        <dbReference type="ARBA" id="ARBA00022448"/>
    </source>
</evidence>
<protein>
    <submittedName>
        <fullName evidence="9">Putative mfs multidrug protein</fullName>
    </submittedName>
</protein>
<evidence type="ECO:0000313" key="9">
    <source>
        <dbReference type="EMBL" id="EMR65199.1"/>
    </source>
</evidence>
<dbReference type="InterPro" id="IPR011701">
    <property type="entry name" value="MFS"/>
</dbReference>
<name>M7SG16_EUTLA</name>
<dbReference type="OrthoDB" id="10262656at2759"/>
<evidence type="ECO:0000259" key="8">
    <source>
        <dbReference type="PROSITE" id="PS50850"/>
    </source>
</evidence>
<feature type="transmembrane region" description="Helical" evidence="7">
    <location>
        <begin position="100"/>
        <end position="120"/>
    </location>
</feature>
<organism evidence="9 10">
    <name type="scientific">Eutypa lata (strain UCR-EL1)</name>
    <name type="common">Grapevine dieback disease fungus</name>
    <name type="synonym">Eutypa armeniacae</name>
    <dbReference type="NCBI Taxonomy" id="1287681"/>
    <lineage>
        <taxon>Eukaryota</taxon>
        <taxon>Fungi</taxon>
        <taxon>Dikarya</taxon>
        <taxon>Ascomycota</taxon>
        <taxon>Pezizomycotina</taxon>
        <taxon>Sordariomycetes</taxon>
        <taxon>Xylariomycetidae</taxon>
        <taxon>Xylariales</taxon>
        <taxon>Diatrypaceae</taxon>
        <taxon>Eutypa</taxon>
    </lineage>
</organism>
<keyword evidence="2" id="KW-0813">Transport</keyword>
<evidence type="ECO:0000256" key="3">
    <source>
        <dbReference type="ARBA" id="ARBA00022692"/>
    </source>
</evidence>
<keyword evidence="3 7" id="KW-0812">Transmembrane</keyword>
<feature type="domain" description="Major facilitator superfamily (MFS) profile" evidence="8">
    <location>
        <begin position="58"/>
        <end position="185"/>
    </location>
</feature>
<gene>
    <name evidence="9" type="ORF">UCREL1_7823</name>
</gene>
<evidence type="ECO:0000256" key="6">
    <source>
        <dbReference type="SAM" id="MobiDB-lite"/>
    </source>
</evidence>
<dbReference type="PROSITE" id="PS50850">
    <property type="entry name" value="MFS"/>
    <property type="match status" value="1"/>
</dbReference>
<proteinExistence type="predicted"/>
<feature type="region of interest" description="Disordered" evidence="6">
    <location>
        <begin position="1"/>
        <end position="48"/>
    </location>
</feature>
<dbReference type="InterPro" id="IPR036259">
    <property type="entry name" value="MFS_trans_sf"/>
</dbReference>
<evidence type="ECO:0000256" key="5">
    <source>
        <dbReference type="ARBA" id="ARBA00023136"/>
    </source>
</evidence>
<dbReference type="Pfam" id="PF07690">
    <property type="entry name" value="MFS_1"/>
    <property type="match status" value="1"/>
</dbReference>
<dbReference type="GO" id="GO:0016020">
    <property type="term" value="C:membrane"/>
    <property type="evidence" value="ECO:0007669"/>
    <property type="project" value="UniProtKB-SubCell"/>
</dbReference>
<dbReference type="KEGG" id="ela:UCREL1_7823"/>
<dbReference type="eggNOG" id="KOG2615">
    <property type="taxonomic scope" value="Eukaryota"/>
</dbReference>
<dbReference type="OMA" id="EIFRVEY"/>
<comment type="subcellular location">
    <subcellularLocation>
        <location evidence="1">Membrane</location>
        <topology evidence="1">Multi-pass membrane protein</topology>
    </subcellularLocation>
</comment>
<dbReference type="HOGENOM" id="CLU_1461313_0_0_1"/>
<dbReference type="PANTHER" id="PTHR23504:SF6">
    <property type="entry name" value="MULTIDRUG TRANSPORTER, PUTATIVE (AFU_ORTHOLOGUE AFUA_4G08740)-RELATED"/>
    <property type="match status" value="1"/>
</dbReference>
<dbReference type="Proteomes" id="UP000012174">
    <property type="component" value="Unassembled WGS sequence"/>
</dbReference>
<evidence type="ECO:0000256" key="4">
    <source>
        <dbReference type="ARBA" id="ARBA00022989"/>
    </source>
</evidence>
<dbReference type="STRING" id="1287681.M7SG16"/>
<dbReference type="EMBL" id="KB706912">
    <property type="protein sequence ID" value="EMR65199.1"/>
    <property type="molecule type" value="Genomic_DNA"/>
</dbReference>
<feature type="transmembrane region" description="Helical" evidence="7">
    <location>
        <begin position="132"/>
        <end position="159"/>
    </location>
</feature>
<dbReference type="InterPro" id="IPR020846">
    <property type="entry name" value="MFS_dom"/>
</dbReference>
<evidence type="ECO:0000256" key="7">
    <source>
        <dbReference type="SAM" id="Phobius"/>
    </source>
</evidence>
<dbReference type="SUPFAM" id="SSF103473">
    <property type="entry name" value="MFS general substrate transporter"/>
    <property type="match status" value="1"/>
</dbReference>
<dbReference type="PANTHER" id="PTHR23504">
    <property type="entry name" value="MAJOR FACILITATOR SUPERFAMILY DOMAIN-CONTAINING PROTEIN 10"/>
    <property type="match status" value="1"/>
</dbReference>
<dbReference type="AlphaFoldDB" id="M7SG16"/>
<sequence length="185" mass="20006">MSRSSPDEPDRRHSPASDSSEETPLLRGFVSLPPPPPPPPPPTEPRAISWASIPKKGQLAVIVFARLAEPLSERSLTSYLFYQLRWFNPALDASEIAKQAGYLTAVFAAAQVLTSMWWGRAADSPCLGRKRVLVIGLVGSAMSALGMGFSTSLSAAFFFRFLAGSLNGNIGVLRTMVSEVVDDKR</sequence>
<reference evidence="10" key="1">
    <citation type="journal article" date="2013" name="Genome Announc.">
        <title>Draft genome sequence of the grapevine dieback fungus Eutypa lata UCR-EL1.</title>
        <authorList>
            <person name="Blanco-Ulate B."/>
            <person name="Rolshausen P.E."/>
            <person name="Cantu D."/>
        </authorList>
    </citation>
    <scope>NUCLEOTIDE SEQUENCE [LARGE SCALE GENOMIC DNA]</scope>
    <source>
        <strain evidence="10">UCR-EL1</strain>
    </source>
</reference>
<dbReference type="GO" id="GO:0022857">
    <property type="term" value="F:transmembrane transporter activity"/>
    <property type="evidence" value="ECO:0007669"/>
    <property type="project" value="InterPro"/>
</dbReference>
<keyword evidence="5 7" id="KW-0472">Membrane</keyword>
<keyword evidence="4 7" id="KW-1133">Transmembrane helix</keyword>